<feature type="compositionally biased region" description="Basic residues" evidence="3">
    <location>
        <begin position="575"/>
        <end position="584"/>
    </location>
</feature>
<protein>
    <recommendedName>
        <fullName evidence="9">RhoGAP-domain-containing protein</fullName>
    </recommendedName>
</protein>
<dbReference type="SMART" id="SM00324">
    <property type="entry name" value="RhoGAP"/>
    <property type="match status" value="1"/>
</dbReference>
<gene>
    <name evidence="7" type="ORF">INT43_003465</name>
</gene>
<keyword evidence="8" id="KW-1185">Reference proteome</keyword>
<dbReference type="Pfam" id="PF00169">
    <property type="entry name" value="PH"/>
    <property type="match status" value="1"/>
</dbReference>
<feature type="compositionally biased region" description="Low complexity" evidence="3">
    <location>
        <begin position="128"/>
        <end position="142"/>
    </location>
</feature>
<dbReference type="InterPro" id="IPR001683">
    <property type="entry name" value="PX_dom"/>
</dbReference>
<name>A0A8H7PQ39_MORIS</name>
<feature type="coiled-coil region" evidence="2">
    <location>
        <begin position="26"/>
        <end position="53"/>
    </location>
</feature>
<dbReference type="SUPFAM" id="SSF50729">
    <property type="entry name" value="PH domain-like"/>
    <property type="match status" value="1"/>
</dbReference>
<feature type="region of interest" description="Disordered" evidence="3">
    <location>
        <begin position="619"/>
        <end position="682"/>
    </location>
</feature>
<dbReference type="SUPFAM" id="SSF48350">
    <property type="entry name" value="GTPase activation domain, GAP"/>
    <property type="match status" value="1"/>
</dbReference>
<dbReference type="GO" id="GO:0005096">
    <property type="term" value="F:GTPase activator activity"/>
    <property type="evidence" value="ECO:0007669"/>
    <property type="project" value="UniProtKB-KW"/>
</dbReference>
<feature type="compositionally biased region" description="Polar residues" evidence="3">
    <location>
        <begin position="82"/>
        <end position="95"/>
    </location>
</feature>
<feature type="compositionally biased region" description="Basic and acidic residues" evidence="3">
    <location>
        <begin position="59"/>
        <end position="74"/>
    </location>
</feature>
<dbReference type="GO" id="GO:0035091">
    <property type="term" value="F:phosphatidylinositol binding"/>
    <property type="evidence" value="ECO:0007669"/>
    <property type="project" value="InterPro"/>
</dbReference>
<feature type="domain" description="PX" evidence="5">
    <location>
        <begin position="312"/>
        <end position="440"/>
    </location>
</feature>
<keyword evidence="2" id="KW-0175">Coiled coil</keyword>
<feature type="domain" description="PH" evidence="4">
    <location>
        <begin position="445"/>
        <end position="554"/>
    </location>
</feature>
<accession>A0A8H7PQ39</accession>
<dbReference type="InterPro" id="IPR001849">
    <property type="entry name" value="PH_domain"/>
</dbReference>
<evidence type="ECO:0000256" key="3">
    <source>
        <dbReference type="SAM" id="MobiDB-lite"/>
    </source>
</evidence>
<evidence type="ECO:0000256" key="1">
    <source>
        <dbReference type="ARBA" id="ARBA00022468"/>
    </source>
</evidence>
<evidence type="ECO:0000259" key="5">
    <source>
        <dbReference type="PROSITE" id="PS50195"/>
    </source>
</evidence>
<dbReference type="SUPFAM" id="SSF64268">
    <property type="entry name" value="PX domain"/>
    <property type="match status" value="1"/>
</dbReference>
<dbReference type="PROSITE" id="PS50195">
    <property type="entry name" value="PX"/>
    <property type="match status" value="1"/>
</dbReference>
<dbReference type="PROSITE" id="PS50238">
    <property type="entry name" value="RHOGAP"/>
    <property type="match status" value="1"/>
</dbReference>
<dbReference type="InterPro" id="IPR011993">
    <property type="entry name" value="PH-like_dom_sf"/>
</dbReference>
<feature type="compositionally biased region" description="Low complexity" evidence="3">
    <location>
        <begin position="709"/>
        <end position="730"/>
    </location>
</feature>
<dbReference type="InterPro" id="IPR000198">
    <property type="entry name" value="RhoGAP_dom"/>
</dbReference>
<dbReference type="Pfam" id="PF00787">
    <property type="entry name" value="PX"/>
    <property type="match status" value="1"/>
</dbReference>
<sequence>MSAPSAQEVGELEYLKSQNAQLWKVITKQKSVIHRLQKENSKLAAERDELTQKLVSRANQEKSEISVEADESKTDQILPEASSPSQGRQAKDTQSPTTTTGPTVPPRSPYRQNSTKEEARTAAQAFNSAPSSPSSPIKVVPPVERKVAPDPLILCNSPPSPVPGVMSPSKAIMDKDAQLFAEFNATLFKRERQDSPVNLINATFPRDYQQESELQRQQALKGVSTIGIESSQPLATNESKQDEVTVKTPIESVISPSIPTEQPSEPPNPDVPLETPVAAVARATKTETEETTLQTKHMENETGDMSHDAFASLSVRVIGSKIKSNERDKEVLCFIISVGRIPQAQRGTAHADEHYEELWRVEKRYSDFIALDNKMRAGALNEMVKHTVKFPEKSLFSTVTPYKVDQRTVALEKYLQQLIATTLDRVSDISEFLSTDVIQEENNTMGYKEGYLTKRGKNFGGWKKRYFVIEDHVLNYYDMKNGNLLGLIQLRNSKIGRQAQQTPTDTKDNRVFRHAFLILESKKPASNILSRHILCAQSDVERDEWIDALVHHVNIPEEEVSTGSNNPSVLSKLRKLKKADKRHKPSSDFTSNYDSIPTSRKTFEISGTEDARFADLPFGIKQHRSNSDPAVTPFIRSGSREHLPFRPPPSKLYANQDSGFEADDQQQNATAPGKRGSLNMSRPTREDMIEHQIWNIEEPQDPTIDEKMSSSPSPNSSPSPGSSNAKSISSRVANWRRKTLSPEDIREGVRPTTPNAEEPLEPPPNPLQFGISLANAVEATRATIPCELPAVVYRCIEYLDANNAVLEEGIYRQSGSTSVINELRQRFDKDGDYNIVNSNVYYDVHAVAGVLKLWLRELPTLVLTAELHEAFLCVMDLLDPEDRLKELGRLVSILPVVNYTLLRALSAHILQVVQNSAVNKMTLLNVGIVFALTLGIPGSMLNMLLTEYEYIFLTEDEVSTSSEQANDSAVDSDQEDVTEREVLEEPIPRFLTILKRGDDKRSNRNSMMFLSGAPNAIKHIEKSLDTKQSTLLSDDEELSDSVSMSGSEKQ</sequence>
<dbReference type="PANTHER" id="PTHR23176:SF129">
    <property type="entry name" value="RHO GTPASE ACTIVATING PROTEIN AT 16F, ISOFORM E-RELATED"/>
    <property type="match status" value="1"/>
</dbReference>
<dbReference type="PROSITE" id="PS50003">
    <property type="entry name" value="PH_DOMAIN"/>
    <property type="match status" value="1"/>
</dbReference>
<feature type="region of interest" description="Disordered" evidence="3">
    <location>
        <begin position="1028"/>
        <end position="1050"/>
    </location>
</feature>
<feature type="region of interest" description="Disordered" evidence="3">
    <location>
        <begin position="575"/>
        <end position="597"/>
    </location>
</feature>
<feature type="compositionally biased region" description="Polar residues" evidence="3">
    <location>
        <begin position="587"/>
        <end position="597"/>
    </location>
</feature>
<dbReference type="InterPro" id="IPR050729">
    <property type="entry name" value="Rho-GAP"/>
</dbReference>
<dbReference type="Gene3D" id="2.30.29.30">
    <property type="entry name" value="Pleckstrin-homology domain (PH domain)/Phosphotyrosine-binding domain (PTB)"/>
    <property type="match status" value="1"/>
</dbReference>
<evidence type="ECO:0000313" key="8">
    <source>
        <dbReference type="Proteomes" id="UP000654370"/>
    </source>
</evidence>
<evidence type="ECO:0000259" key="6">
    <source>
        <dbReference type="PROSITE" id="PS50238"/>
    </source>
</evidence>
<dbReference type="Pfam" id="PF00620">
    <property type="entry name" value="RhoGAP"/>
    <property type="match status" value="1"/>
</dbReference>
<keyword evidence="1" id="KW-0343">GTPase activation</keyword>
<dbReference type="InterPro" id="IPR036871">
    <property type="entry name" value="PX_dom_sf"/>
</dbReference>
<feature type="compositionally biased region" description="Basic and acidic residues" evidence="3">
    <location>
        <begin position="740"/>
        <end position="749"/>
    </location>
</feature>
<dbReference type="Proteomes" id="UP000654370">
    <property type="component" value="Unassembled WGS sequence"/>
</dbReference>
<comment type="caution">
    <text evidence="7">The sequence shown here is derived from an EMBL/GenBank/DDBJ whole genome shotgun (WGS) entry which is preliminary data.</text>
</comment>
<evidence type="ECO:0000256" key="2">
    <source>
        <dbReference type="SAM" id="Coils"/>
    </source>
</evidence>
<reference evidence="7" key="1">
    <citation type="submission" date="2020-12" db="EMBL/GenBank/DDBJ databases">
        <title>Metabolic potential, ecology and presence of endohyphal bacteria is reflected in genomic diversity of Mucoromycotina.</title>
        <authorList>
            <person name="Muszewska A."/>
            <person name="Okrasinska A."/>
            <person name="Steczkiewicz K."/>
            <person name="Drgas O."/>
            <person name="Orlowska M."/>
            <person name="Perlinska-Lenart U."/>
            <person name="Aleksandrzak-Piekarczyk T."/>
            <person name="Szatraj K."/>
            <person name="Zielenkiewicz U."/>
            <person name="Pilsyk S."/>
            <person name="Malc E."/>
            <person name="Mieczkowski P."/>
            <person name="Kruszewska J.S."/>
            <person name="Biernat P."/>
            <person name="Pawlowska J."/>
        </authorList>
    </citation>
    <scope>NUCLEOTIDE SEQUENCE</scope>
    <source>
        <strain evidence="7">WA0000067209</strain>
    </source>
</reference>
<dbReference type="Gene3D" id="1.10.555.10">
    <property type="entry name" value="Rho GTPase activation protein"/>
    <property type="match status" value="1"/>
</dbReference>
<organism evidence="7 8">
    <name type="scientific">Mortierella isabellina</name>
    <name type="common">Filamentous fungus</name>
    <name type="synonym">Umbelopsis isabellina</name>
    <dbReference type="NCBI Taxonomy" id="91625"/>
    <lineage>
        <taxon>Eukaryota</taxon>
        <taxon>Fungi</taxon>
        <taxon>Fungi incertae sedis</taxon>
        <taxon>Mucoromycota</taxon>
        <taxon>Mucoromycotina</taxon>
        <taxon>Umbelopsidomycetes</taxon>
        <taxon>Umbelopsidales</taxon>
        <taxon>Umbelopsidaceae</taxon>
        <taxon>Umbelopsis</taxon>
    </lineage>
</organism>
<dbReference type="PANTHER" id="PTHR23176">
    <property type="entry name" value="RHO/RAC/CDC GTPASE-ACTIVATING PROTEIN"/>
    <property type="match status" value="1"/>
</dbReference>
<proteinExistence type="predicted"/>
<dbReference type="SMART" id="SM00233">
    <property type="entry name" value="PH"/>
    <property type="match status" value="1"/>
</dbReference>
<feature type="domain" description="Rho-GAP" evidence="6">
    <location>
        <begin position="771"/>
        <end position="966"/>
    </location>
</feature>
<dbReference type="GO" id="GO:0005737">
    <property type="term" value="C:cytoplasm"/>
    <property type="evidence" value="ECO:0007669"/>
    <property type="project" value="TreeGrafter"/>
</dbReference>
<evidence type="ECO:0000313" key="7">
    <source>
        <dbReference type="EMBL" id="KAG2178212.1"/>
    </source>
</evidence>
<dbReference type="CDD" id="cd06093">
    <property type="entry name" value="PX_domain"/>
    <property type="match status" value="1"/>
</dbReference>
<dbReference type="EMBL" id="JAEPQZ010000008">
    <property type="protein sequence ID" value="KAG2178212.1"/>
    <property type="molecule type" value="Genomic_DNA"/>
</dbReference>
<dbReference type="InterPro" id="IPR008936">
    <property type="entry name" value="Rho_GTPase_activation_prot"/>
</dbReference>
<feature type="region of interest" description="Disordered" evidence="3">
    <location>
        <begin position="150"/>
        <end position="169"/>
    </location>
</feature>
<feature type="region of interest" description="Disordered" evidence="3">
    <location>
        <begin position="55"/>
        <end position="143"/>
    </location>
</feature>
<dbReference type="Gene3D" id="3.30.1520.10">
    <property type="entry name" value="Phox-like domain"/>
    <property type="match status" value="1"/>
</dbReference>
<evidence type="ECO:0008006" key="9">
    <source>
        <dbReference type="Google" id="ProtNLM"/>
    </source>
</evidence>
<dbReference type="OrthoDB" id="185175at2759"/>
<dbReference type="AlphaFoldDB" id="A0A8H7PQ39"/>
<evidence type="ECO:0000259" key="4">
    <source>
        <dbReference type="PROSITE" id="PS50003"/>
    </source>
</evidence>
<feature type="region of interest" description="Disordered" evidence="3">
    <location>
        <begin position="696"/>
        <end position="765"/>
    </location>
</feature>
<dbReference type="GO" id="GO:0007165">
    <property type="term" value="P:signal transduction"/>
    <property type="evidence" value="ECO:0007669"/>
    <property type="project" value="InterPro"/>
</dbReference>